<feature type="compositionally biased region" description="Basic and acidic residues" evidence="1">
    <location>
        <begin position="128"/>
        <end position="173"/>
    </location>
</feature>
<feature type="compositionally biased region" description="Basic and acidic residues" evidence="1">
    <location>
        <begin position="94"/>
        <end position="108"/>
    </location>
</feature>
<accession>E4UVL7</accession>
<keyword evidence="3" id="KW-1185">Reference proteome</keyword>
<dbReference type="HOGENOM" id="CLU_1019322_0_0_1"/>
<name>E4UVL7_ARTGP</name>
<protein>
    <submittedName>
        <fullName evidence="2">Uncharacterized protein</fullName>
    </submittedName>
</protein>
<evidence type="ECO:0000313" key="2">
    <source>
        <dbReference type="EMBL" id="EFR02344.1"/>
    </source>
</evidence>
<feature type="region of interest" description="Disordered" evidence="1">
    <location>
        <begin position="1"/>
        <end position="220"/>
    </location>
</feature>
<feature type="compositionally biased region" description="Basic residues" evidence="1">
    <location>
        <begin position="204"/>
        <end position="213"/>
    </location>
</feature>
<feature type="region of interest" description="Disordered" evidence="1">
    <location>
        <begin position="250"/>
        <end position="273"/>
    </location>
</feature>
<dbReference type="GeneID" id="10028031"/>
<dbReference type="AlphaFoldDB" id="E4UVL7"/>
<evidence type="ECO:0000256" key="1">
    <source>
        <dbReference type="SAM" id="MobiDB-lite"/>
    </source>
</evidence>
<organism evidence="3">
    <name type="scientific">Arthroderma gypseum (strain ATCC MYA-4604 / CBS 118893)</name>
    <name type="common">Microsporum gypseum</name>
    <dbReference type="NCBI Taxonomy" id="535722"/>
    <lineage>
        <taxon>Eukaryota</taxon>
        <taxon>Fungi</taxon>
        <taxon>Dikarya</taxon>
        <taxon>Ascomycota</taxon>
        <taxon>Pezizomycotina</taxon>
        <taxon>Eurotiomycetes</taxon>
        <taxon>Eurotiomycetidae</taxon>
        <taxon>Onygenales</taxon>
        <taxon>Arthrodermataceae</taxon>
        <taxon>Nannizzia</taxon>
    </lineage>
</organism>
<sequence length="273" mass="29326">MGVVATGPRVSAKGRASLEYTSGRAEKTREGTGVGIRVGRTTKGTPWRIRATRRAGEGATGRGVWSAAGPERASTRERKAARRTLNSEGGTGVETEREDKGESRKGEETPDSTGETIKGEETTDSTGEETKGEETTEETGDKIKGEEKAEETGDKIKGEEAAEETGDKMKGEEATEETGEGEGGVAGSSIATGSITTLGAAHATVRRTRRRGTQQRTTGAKLTFLAFRERAMAPVRELTSRWPRKYRKARKLTDRMKNMANSNNETLRSVEGG</sequence>
<proteinExistence type="predicted"/>
<dbReference type="InParanoid" id="E4UVL7"/>
<dbReference type="RefSeq" id="XP_003172755.1">
    <property type="nucleotide sequence ID" value="XM_003172707.1"/>
</dbReference>
<dbReference type="EMBL" id="DS989825">
    <property type="protein sequence ID" value="EFR02344.1"/>
    <property type="molecule type" value="Genomic_DNA"/>
</dbReference>
<gene>
    <name evidence="2" type="ORF">MGYG_09080</name>
</gene>
<reference evidence="3" key="1">
    <citation type="journal article" date="2012" name="MBio">
        <title>Comparative genome analysis of Trichophyton rubrum and related dermatophytes reveals candidate genes involved in infection.</title>
        <authorList>
            <person name="Martinez D.A."/>
            <person name="Oliver B.G."/>
            <person name="Graeser Y."/>
            <person name="Goldberg J.M."/>
            <person name="Li W."/>
            <person name="Martinez-Rossi N.M."/>
            <person name="Monod M."/>
            <person name="Shelest E."/>
            <person name="Barton R.C."/>
            <person name="Birch E."/>
            <person name="Brakhage A.A."/>
            <person name="Chen Z."/>
            <person name="Gurr S.J."/>
            <person name="Heiman D."/>
            <person name="Heitman J."/>
            <person name="Kosti I."/>
            <person name="Rossi A."/>
            <person name="Saif S."/>
            <person name="Samalova M."/>
            <person name="Saunders C.W."/>
            <person name="Shea T."/>
            <person name="Summerbell R.C."/>
            <person name="Xu J."/>
            <person name="Young S."/>
            <person name="Zeng Q."/>
            <person name="Birren B.W."/>
            <person name="Cuomo C.A."/>
            <person name="White T.C."/>
        </authorList>
    </citation>
    <scope>NUCLEOTIDE SEQUENCE [LARGE SCALE GENOMIC DNA]</scope>
    <source>
        <strain evidence="3">ATCC MYA-4604 / CBS 118893</strain>
    </source>
</reference>
<dbReference type="Proteomes" id="UP000002669">
    <property type="component" value="Unassembled WGS sequence"/>
</dbReference>
<evidence type="ECO:0000313" key="3">
    <source>
        <dbReference type="Proteomes" id="UP000002669"/>
    </source>
</evidence>
<dbReference type="VEuPathDB" id="FungiDB:MGYG_09080"/>
<feature type="compositionally biased region" description="Low complexity" evidence="1">
    <location>
        <begin position="35"/>
        <end position="45"/>
    </location>
</feature>